<dbReference type="GO" id="GO:0016757">
    <property type="term" value="F:glycosyltransferase activity"/>
    <property type="evidence" value="ECO:0007669"/>
    <property type="project" value="InterPro"/>
</dbReference>
<dbReference type="PANTHER" id="PTHR46401:SF2">
    <property type="entry name" value="GLYCOSYLTRANSFERASE WBBK-RELATED"/>
    <property type="match status" value="1"/>
</dbReference>
<dbReference type="GO" id="GO:0009103">
    <property type="term" value="P:lipopolysaccharide biosynthetic process"/>
    <property type="evidence" value="ECO:0007669"/>
    <property type="project" value="TreeGrafter"/>
</dbReference>
<dbReference type="PANTHER" id="PTHR46401">
    <property type="entry name" value="GLYCOSYLTRANSFERASE WBBK-RELATED"/>
    <property type="match status" value="1"/>
</dbReference>
<dbReference type="Pfam" id="PF13439">
    <property type="entry name" value="Glyco_transf_4"/>
    <property type="match status" value="1"/>
</dbReference>
<proteinExistence type="predicted"/>
<dbReference type="Proteomes" id="UP000176923">
    <property type="component" value="Unassembled WGS sequence"/>
</dbReference>
<dbReference type="EMBL" id="MFJL01000038">
    <property type="protein sequence ID" value="OGG13253.1"/>
    <property type="molecule type" value="Genomic_DNA"/>
</dbReference>
<sequence length="384" mass="44678">MKIGINGYYLFYPYSGIGQYSLQLLSGLSEIDKKNEYFIFSPQKVPFSLGENFRFLVINPLSVLPNTFMNRYYWEEFQLSKAIKTYSLDFFHSLYPSLPSQAKKLPNLVTIHDVIPWIYPYYKNDLQYWIYLNLQKRNILKRGKKIITDSKKSKEDIIKIYACDPGKIDVVYAAVDPIFSKKRDALHYEELKVKYGISSSYVVYSGGFQKHKNIKNLFLSFKLFIEKYHYNGKLYILGGIRKNTAVSLSIYDGISELRKLTELLGISERVVFTGVISNEEYYLFMKMAEFFISLSFYEGFGMPALEAISTGTPCILSKNRVYEEIENGAALYVNPQSINEITHSMNKLLIDQNLKNDIRKKGFKRAKNFSRLKMAKEILEYYTG</sequence>
<organism evidence="4 5">
    <name type="scientific">Candidatus Gottesmanbacteria bacterium RIFCSPHIGHO2_02_FULL_39_11</name>
    <dbReference type="NCBI Taxonomy" id="1798382"/>
    <lineage>
        <taxon>Bacteria</taxon>
        <taxon>Candidatus Gottesmaniibacteriota</taxon>
    </lineage>
</organism>
<dbReference type="AlphaFoldDB" id="A0A1F5ZLK2"/>
<dbReference type="InterPro" id="IPR028098">
    <property type="entry name" value="Glyco_trans_4-like_N"/>
</dbReference>
<feature type="domain" description="Glycosyl transferase family 1" evidence="2">
    <location>
        <begin position="199"/>
        <end position="364"/>
    </location>
</feature>
<dbReference type="Pfam" id="PF00534">
    <property type="entry name" value="Glycos_transf_1"/>
    <property type="match status" value="1"/>
</dbReference>
<evidence type="ECO:0000313" key="5">
    <source>
        <dbReference type="Proteomes" id="UP000176923"/>
    </source>
</evidence>
<dbReference type="STRING" id="1798382.A3D77_05310"/>
<dbReference type="CDD" id="cd03809">
    <property type="entry name" value="GT4_MtfB-like"/>
    <property type="match status" value="1"/>
</dbReference>
<name>A0A1F5ZLK2_9BACT</name>
<accession>A0A1F5ZLK2</accession>
<protein>
    <recommendedName>
        <fullName evidence="6">Glycosyl transferase family 1 domain-containing protein</fullName>
    </recommendedName>
</protein>
<evidence type="ECO:0000259" key="2">
    <source>
        <dbReference type="Pfam" id="PF00534"/>
    </source>
</evidence>
<dbReference type="InterPro" id="IPR001296">
    <property type="entry name" value="Glyco_trans_1"/>
</dbReference>
<evidence type="ECO:0008006" key="6">
    <source>
        <dbReference type="Google" id="ProtNLM"/>
    </source>
</evidence>
<reference evidence="4 5" key="1">
    <citation type="journal article" date="2016" name="Nat. Commun.">
        <title>Thousands of microbial genomes shed light on interconnected biogeochemical processes in an aquifer system.</title>
        <authorList>
            <person name="Anantharaman K."/>
            <person name="Brown C.T."/>
            <person name="Hug L.A."/>
            <person name="Sharon I."/>
            <person name="Castelle C.J."/>
            <person name="Probst A.J."/>
            <person name="Thomas B.C."/>
            <person name="Singh A."/>
            <person name="Wilkins M.J."/>
            <person name="Karaoz U."/>
            <person name="Brodie E.L."/>
            <person name="Williams K.H."/>
            <person name="Hubbard S.S."/>
            <person name="Banfield J.F."/>
        </authorList>
    </citation>
    <scope>NUCLEOTIDE SEQUENCE [LARGE SCALE GENOMIC DNA]</scope>
</reference>
<evidence type="ECO:0000259" key="3">
    <source>
        <dbReference type="Pfam" id="PF13439"/>
    </source>
</evidence>
<keyword evidence="1" id="KW-0808">Transferase</keyword>
<evidence type="ECO:0000313" key="4">
    <source>
        <dbReference type="EMBL" id="OGG13253.1"/>
    </source>
</evidence>
<feature type="domain" description="Glycosyltransferase subfamily 4-like N-terminal" evidence="3">
    <location>
        <begin position="15"/>
        <end position="177"/>
    </location>
</feature>
<gene>
    <name evidence="4" type="ORF">A3D77_05310</name>
</gene>
<dbReference type="SUPFAM" id="SSF53756">
    <property type="entry name" value="UDP-Glycosyltransferase/glycogen phosphorylase"/>
    <property type="match status" value="1"/>
</dbReference>
<dbReference type="Gene3D" id="3.40.50.2000">
    <property type="entry name" value="Glycogen Phosphorylase B"/>
    <property type="match status" value="2"/>
</dbReference>
<evidence type="ECO:0000256" key="1">
    <source>
        <dbReference type="ARBA" id="ARBA00022679"/>
    </source>
</evidence>
<comment type="caution">
    <text evidence="4">The sequence shown here is derived from an EMBL/GenBank/DDBJ whole genome shotgun (WGS) entry which is preliminary data.</text>
</comment>